<gene>
    <name evidence="1" type="ORF">F2Y81_29580</name>
</gene>
<evidence type="ECO:0000313" key="2">
    <source>
        <dbReference type="Proteomes" id="UP000448877"/>
    </source>
</evidence>
<reference evidence="1 2" key="1">
    <citation type="journal article" date="2019" name="Nat. Med.">
        <title>A library of human gut bacterial isolates paired with longitudinal multiomics data enables mechanistic microbiome research.</title>
        <authorList>
            <person name="Poyet M."/>
            <person name="Groussin M."/>
            <person name="Gibbons S.M."/>
            <person name="Avila-Pacheco J."/>
            <person name="Jiang X."/>
            <person name="Kearney S.M."/>
            <person name="Perrotta A.R."/>
            <person name="Berdy B."/>
            <person name="Zhao S."/>
            <person name="Lieberman T.D."/>
            <person name="Swanson P.K."/>
            <person name="Smith M."/>
            <person name="Roesemann S."/>
            <person name="Alexander J.E."/>
            <person name="Rich S.A."/>
            <person name="Livny J."/>
            <person name="Vlamakis H."/>
            <person name="Clish C."/>
            <person name="Bullock K."/>
            <person name="Deik A."/>
            <person name="Scott J."/>
            <person name="Pierce K.A."/>
            <person name="Xavier R.J."/>
            <person name="Alm E.J."/>
        </authorList>
    </citation>
    <scope>NUCLEOTIDE SEQUENCE [LARGE SCALE GENOMIC DNA]</scope>
    <source>
        <strain evidence="1 2">BIOML-A6</strain>
    </source>
</reference>
<name>A0A108T1H4_9BACE</name>
<protein>
    <submittedName>
        <fullName evidence="1">Uncharacterized protein</fullName>
    </submittedName>
</protein>
<comment type="caution">
    <text evidence="1">The sequence shown here is derived from an EMBL/GenBank/DDBJ whole genome shotgun (WGS) entry which is preliminary data.</text>
</comment>
<sequence>MKQLYKSIQSLFKSPETLQLFQQLNFCPPEFIDLYNGQPESPDDFEFTTPALFIDYSISWDKAGTMRLGTLTLEVHILTDPTPETDNLTAPLSGLEKVDYYETISDLLEGLSTSETSALVLTSERPVTTDYFNYHAITFTCTISRRRTQVTGITIGDVRLQPDTRDSIETQLSRMSSEKKYIID</sequence>
<dbReference type="Proteomes" id="UP000448877">
    <property type="component" value="Unassembled WGS sequence"/>
</dbReference>
<organism evidence="1 2">
    <name type="scientific">Bacteroides cellulosilyticus</name>
    <dbReference type="NCBI Taxonomy" id="246787"/>
    <lineage>
        <taxon>Bacteria</taxon>
        <taxon>Pseudomonadati</taxon>
        <taxon>Bacteroidota</taxon>
        <taxon>Bacteroidia</taxon>
        <taxon>Bacteroidales</taxon>
        <taxon>Bacteroidaceae</taxon>
        <taxon>Bacteroides</taxon>
    </lineage>
</organism>
<dbReference type="EMBL" id="VVYV01000140">
    <property type="protein sequence ID" value="KAA5410368.1"/>
    <property type="molecule type" value="Genomic_DNA"/>
</dbReference>
<dbReference type="AlphaFoldDB" id="A0A108T1H4"/>
<evidence type="ECO:0000313" key="1">
    <source>
        <dbReference type="EMBL" id="KAA5410368.1"/>
    </source>
</evidence>
<proteinExistence type="predicted"/>
<dbReference type="RefSeq" id="WP_007215708.1">
    <property type="nucleotide sequence ID" value="NZ_CABMLT010000049.1"/>
</dbReference>
<accession>A0A108T1H4</accession>